<feature type="compositionally biased region" description="Low complexity" evidence="1">
    <location>
        <begin position="889"/>
        <end position="909"/>
    </location>
</feature>
<feature type="compositionally biased region" description="Polar residues" evidence="1">
    <location>
        <begin position="848"/>
        <end position="858"/>
    </location>
</feature>
<dbReference type="RefSeq" id="XP_040768543.1">
    <property type="nucleotide sequence ID" value="XM_040913909.1"/>
</dbReference>
<sequence length="909" mass="96129">MAVPVFSVTIDDTSPTIAYAPFGDSFGKPILLQGWNPYFTKSGFATDAGSSSSDSGVSNIGDGTSLHLTAHDGAELAISWNGTAVTLYGTITANSSSSVSYSVSLDGNSTTNYYSSISSNATVDTASADILAAFSNLSDGLHEVVLTVHNPGMSNSTDETDLDAVVAFDRADVFLDELESEPTATSSSSLVAPTATESVTTFVLPDNSIAFRGQWSYVSGLLPNSPDEAFHTSMNVGDSANIVFNGKFRLVSPVKRRKSAASWLYLVSTQTPRVSWHRTAVTITGLTTPSSGTYNISLDGQQVGNLSARASFTTPSPTVFFYAAGLDPGVMHDLMIVNAGASGNGSGSYLILLAGGVNVTMVGNVSVSTTGFASSSSRLAAGTIAAIAVGVTLGFVLMVLLLVLAIYWHRRRCRNRDLDHALPSQSRSTFWRRKFRLCTRQLAQSHDHEVVAKWAEEYVGGTAEQGVIQIGRHIDEKVEDNSDDEGGPSGRYGELRVRTRHTSQNSDGSFSIELPMLSSTPLEYPPASFPSTPHPISLHSHVSALPRTSNLTSPPSSRPRGPRDMHGPDSARGILLSDAASPTFEGNVPSLRVEFAHQQEVPGRRTERHLSTGGMSFTQSIRQALSRSIDSGDDDGVSRPSTLLSFLEFSSSESGSQSGSGNRSNRLSSSDSRSNSKRSTRSSLKSRSNAGSERSTNSAVPPERRMSLGLSMTVAGGPTSSRPSLTPDVSLKAVSIPPPITIPPDTHARDPNMLSADAAGMLPSPTDSLPMTVSDIHFRHSLPSTTSHGSESRRTSAIRISGSHRLPHPPLPGASPTTPSFPSSPSHARQDSQASRPYIVQRLMGISDTTSSAGTTPIGSPAAPAATELRAGDSRHGATGSISRSVIHSPSTSSFTPRSPFGFTFHRQR</sequence>
<proteinExistence type="predicted"/>
<evidence type="ECO:0000313" key="4">
    <source>
        <dbReference type="Proteomes" id="UP000076871"/>
    </source>
</evidence>
<dbReference type="STRING" id="1314785.A0A165GTS5"/>
<keyword evidence="2" id="KW-1133">Transmembrane helix</keyword>
<feature type="compositionally biased region" description="Polar residues" evidence="1">
    <location>
        <begin position="689"/>
        <end position="699"/>
    </location>
</feature>
<keyword evidence="2" id="KW-0472">Membrane</keyword>
<name>A0A165GTS5_9APHY</name>
<dbReference type="Gene3D" id="2.60.120.260">
    <property type="entry name" value="Galactose-binding domain-like"/>
    <property type="match status" value="1"/>
</dbReference>
<keyword evidence="2" id="KW-0812">Transmembrane</keyword>
<dbReference type="InParanoid" id="A0A165GTS5"/>
<feature type="region of interest" description="Disordered" evidence="1">
    <location>
        <begin position="473"/>
        <end position="573"/>
    </location>
</feature>
<dbReference type="OrthoDB" id="2576334at2759"/>
<feature type="region of interest" description="Disordered" evidence="1">
    <location>
        <begin position="649"/>
        <end position="704"/>
    </location>
</feature>
<dbReference type="GeneID" id="63830937"/>
<evidence type="ECO:0000256" key="1">
    <source>
        <dbReference type="SAM" id="MobiDB-lite"/>
    </source>
</evidence>
<organism evidence="3 4">
    <name type="scientific">Laetiporus sulphureus 93-53</name>
    <dbReference type="NCBI Taxonomy" id="1314785"/>
    <lineage>
        <taxon>Eukaryota</taxon>
        <taxon>Fungi</taxon>
        <taxon>Dikarya</taxon>
        <taxon>Basidiomycota</taxon>
        <taxon>Agaricomycotina</taxon>
        <taxon>Agaricomycetes</taxon>
        <taxon>Polyporales</taxon>
        <taxon>Laetiporus</taxon>
    </lineage>
</organism>
<dbReference type="EMBL" id="KV427608">
    <property type="protein sequence ID" value="KZT10803.1"/>
    <property type="molecule type" value="Genomic_DNA"/>
</dbReference>
<feature type="region of interest" description="Disordered" evidence="1">
    <location>
        <begin position="802"/>
        <end position="834"/>
    </location>
</feature>
<evidence type="ECO:0000313" key="3">
    <source>
        <dbReference type="EMBL" id="KZT10803.1"/>
    </source>
</evidence>
<protein>
    <recommendedName>
        <fullName evidence="5">Transmembrane protein</fullName>
    </recommendedName>
</protein>
<feature type="transmembrane region" description="Helical" evidence="2">
    <location>
        <begin position="384"/>
        <end position="408"/>
    </location>
</feature>
<reference evidence="3 4" key="1">
    <citation type="journal article" date="2016" name="Mol. Biol. Evol.">
        <title>Comparative Genomics of Early-Diverging Mushroom-Forming Fungi Provides Insights into the Origins of Lignocellulose Decay Capabilities.</title>
        <authorList>
            <person name="Nagy L.G."/>
            <person name="Riley R."/>
            <person name="Tritt A."/>
            <person name="Adam C."/>
            <person name="Daum C."/>
            <person name="Floudas D."/>
            <person name="Sun H."/>
            <person name="Yadav J.S."/>
            <person name="Pangilinan J."/>
            <person name="Larsson K.H."/>
            <person name="Matsuura K."/>
            <person name="Barry K."/>
            <person name="Labutti K."/>
            <person name="Kuo R."/>
            <person name="Ohm R.A."/>
            <person name="Bhattacharya S.S."/>
            <person name="Shirouzu T."/>
            <person name="Yoshinaga Y."/>
            <person name="Martin F.M."/>
            <person name="Grigoriev I.V."/>
            <person name="Hibbett D.S."/>
        </authorList>
    </citation>
    <scope>NUCLEOTIDE SEQUENCE [LARGE SCALE GENOMIC DNA]</scope>
    <source>
        <strain evidence="3 4">93-53</strain>
    </source>
</reference>
<accession>A0A165GTS5</accession>
<gene>
    <name evidence="3" type="ORF">LAESUDRAFT_788728</name>
</gene>
<feature type="region of interest" description="Disordered" evidence="1">
    <location>
        <begin position="848"/>
        <end position="909"/>
    </location>
</feature>
<dbReference type="Proteomes" id="UP000076871">
    <property type="component" value="Unassembled WGS sequence"/>
</dbReference>
<feature type="compositionally biased region" description="Low complexity" evidence="1">
    <location>
        <begin position="649"/>
        <end position="673"/>
    </location>
</feature>
<evidence type="ECO:0008006" key="5">
    <source>
        <dbReference type="Google" id="ProtNLM"/>
    </source>
</evidence>
<evidence type="ECO:0000256" key="2">
    <source>
        <dbReference type="SAM" id="Phobius"/>
    </source>
</evidence>
<keyword evidence="4" id="KW-1185">Reference proteome</keyword>
<feature type="compositionally biased region" description="Low complexity" evidence="1">
    <location>
        <begin position="815"/>
        <end position="826"/>
    </location>
</feature>
<dbReference type="AlphaFoldDB" id="A0A165GTS5"/>